<dbReference type="EMBL" id="CP063845">
    <property type="protein sequence ID" value="UFP94200.1"/>
    <property type="molecule type" value="Genomic_DNA"/>
</dbReference>
<keyword evidence="1" id="KW-0472">Membrane</keyword>
<keyword evidence="1" id="KW-1133">Transmembrane helix</keyword>
<sequence length="245" mass="26825">MQTRTYSAPGITAEALAERVRAWFVEKEFETQSFATAGGGQIVQGYRDDFWRVAVGLAAALTVQIKPLPGDTLEVNIGGGAWGDKLFVAGIGLLLFLPLVLPAAWGTWEQYRLDKDVWEAIEAALPAGSSPVASAPAEAAPAAELPDTWFNEETNEIYSVQFFQRMESWQRAIADGRIDQEEIQSQGERVTDLLRRLEPTLSDEAHAKLTQVFREMAVLQGMQSFVLVQQMGSAASGPTPKPVNE</sequence>
<organism evidence="2 3">
    <name type="scientific">Gloeobacter morelensis MG652769</name>
    <dbReference type="NCBI Taxonomy" id="2781736"/>
    <lineage>
        <taxon>Bacteria</taxon>
        <taxon>Bacillati</taxon>
        <taxon>Cyanobacteriota</taxon>
        <taxon>Cyanophyceae</taxon>
        <taxon>Gloeobacterales</taxon>
        <taxon>Gloeobacteraceae</taxon>
        <taxon>Gloeobacter</taxon>
        <taxon>Gloeobacter morelensis</taxon>
    </lineage>
</organism>
<evidence type="ECO:0000313" key="2">
    <source>
        <dbReference type="EMBL" id="UFP94200.1"/>
    </source>
</evidence>
<evidence type="ECO:0000256" key="1">
    <source>
        <dbReference type="SAM" id="Phobius"/>
    </source>
</evidence>
<keyword evidence="1" id="KW-0812">Transmembrane</keyword>
<accession>A0ABY3PKK5</accession>
<keyword evidence="3" id="KW-1185">Reference proteome</keyword>
<evidence type="ECO:0000313" key="3">
    <source>
        <dbReference type="Proteomes" id="UP001054846"/>
    </source>
</evidence>
<protein>
    <submittedName>
        <fullName evidence="2">Uncharacterized protein</fullName>
    </submittedName>
</protein>
<feature type="transmembrane region" description="Helical" evidence="1">
    <location>
        <begin position="86"/>
        <end position="105"/>
    </location>
</feature>
<gene>
    <name evidence="2" type="ORF">ISF26_20960</name>
</gene>
<reference evidence="2 3" key="1">
    <citation type="journal article" date="2021" name="Genome Biol. Evol.">
        <title>Complete Genome Sequencing of a Novel Gloeobacter Species from a Waterfall Cave in Mexico.</title>
        <authorList>
            <person name="Saw J.H."/>
            <person name="Cardona T."/>
            <person name="Montejano G."/>
        </authorList>
    </citation>
    <scope>NUCLEOTIDE SEQUENCE [LARGE SCALE GENOMIC DNA]</scope>
    <source>
        <strain evidence="2">MG652769</strain>
    </source>
</reference>
<name>A0ABY3PKK5_9CYAN</name>
<dbReference type="RefSeq" id="WP_230841256.1">
    <property type="nucleotide sequence ID" value="NZ_CP063845.1"/>
</dbReference>
<dbReference type="Proteomes" id="UP001054846">
    <property type="component" value="Chromosome"/>
</dbReference>
<proteinExistence type="predicted"/>